<reference evidence="2 3" key="1">
    <citation type="submission" date="2018-08" db="EMBL/GenBank/DDBJ databases">
        <title>Genome Sequence of Clavibacter michiganensis Subspecies type strains, and the Atypical Peach-Colored Strains Isolated from Tomato.</title>
        <authorList>
            <person name="Osdaghi E."/>
            <person name="Portier P."/>
            <person name="Briand M."/>
            <person name="Jacques M.-A."/>
        </authorList>
    </citation>
    <scope>NUCLEOTIDE SEQUENCE [LARGE SCALE GENOMIC DNA]</scope>
    <source>
        <strain evidence="2 3">CFBP 7577</strain>
    </source>
</reference>
<dbReference type="Proteomes" id="UP000265361">
    <property type="component" value="Unassembled WGS sequence"/>
</dbReference>
<sequence length="88" mass="7975">GDIAPGTRFALPDGGSVLLAEDVTASAARTVTGLHLVDASGLGADVAAGVVTTAAVEVDPSGGSASGTDPGTTPAPGTSSGGAAVAGT</sequence>
<accession>A0A399NMX0</accession>
<dbReference type="EMBL" id="QWED01001264">
    <property type="protein sequence ID" value="RII95181.1"/>
    <property type="molecule type" value="Genomic_DNA"/>
</dbReference>
<evidence type="ECO:0000256" key="1">
    <source>
        <dbReference type="SAM" id="MobiDB-lite"/>
    </source>
</evidence>
<feature type="non-terminal residue" evidence="2">
    <location>
        <position position="88"/>
    </location>
</feature>
<evidence type="ECO:0000313" key="3">
    <source>
        <dbReference type="Proteomes" id="UP000265361"/>
    </source>
</evidence>
<organism evidence="2 3">
    <name type="scientific">Clavibacter nebraskensis</name>
    <dbReference type="NCBI Taxonomy" id="31963"/>
    <lineage>
        <taxon>Bacteria</taxon>
        <taxon>Bacillati</taxon>
        <taxon>Actinomycetota</taxon>
        <taxon>Actinomycetes</taxon>
        <taxon>Micrococcales</taxon>
        <taxon>Microbacteriaceae</taxon>
        <taxon>Clavibacter</taxon>
    </lineage>
</organism>
<protein>
    <submittedName>
        <fullName evidence="2">Uncharacterized protein</fullName>
    </submittedName>
</protein>
<proteinExistence type="predicted"/>
<comment type="caution">
    <text evidence="2">The sequence shown here is derived from an EMBL/GenBank/DDBJ whole genome shotgun (WGS) entry which is preliminary data.</text>
</comment>
<name>A0A399NMX0_9MICO</name>
<dbReference type="AlphaFoldDB" id="A0A399NMX0"/>
<feature type="compositionally biased region" description="Low complexity" evidence="1">
    <location>
        <begin position="66"/>
        <end position="88"/>
    </location>
</feature>
<feature type="region of interest" description="Disordered" evidence="1">
    <location>
        <begin position="58"/>
        <end position="88"/>
    </location>
</feature>
<feature type="non-terminal residue" evidence="2">
    <location>
        <position position="1"/>
    </location>
</feature>
<gene>
    <name evidence="2" type="ORF">DZF97_18545</name>
</gene>
<evidence type="ECO:0000313" key="2">
    <source>
        <dbReference type="EMBL" id="RII95181.1"/>
    </source>
</evidence>